<organism evidence="2 3">
    <name type="scientific">Paramecium sonneborni</name>
    <dbReference type="NCBI Taxonomy" id="65129"/>
    <lineage>
        <taxon>Eukaryota</taxon>
        <taxon>Sar</taxon>
        <taxon>Alveolata</taxon>
        <taxon>Ciliophora</taxon>
        <taxon>Intramacronucleata</taxon>
        <taxon>Oligohymenophorea</taxon>
        <taxon>Peniculida</taxon>
        <taxon>Parameciidae</taxon>
        <taxon>Paramecium</taxon>
    </lineage>
</organism>
<feature type="transmembrane region" description="Helical" evidence="1">
    <location>
        <begin position="76"/>
        <end position="95"/>
    </location>
</feature>
<keyword evidence="1" id="KW-1133">Transmembrane helix</keyword>
<proteinExistence type="predicted"/>
<protein>
    <recommendedName>
        <fullName evidence="4">Transmembrane protein</fullName>
    </recommendedName>
</protein>
<keyword evidence="1" id="KW-0812">Transmembrane</keyword>
<evidence type="ECO:0000256" key="1">
    <source>
        <dbReference type="SAM" id="Phobius"/>
    </source>
</evidence>
<gene>
    <name evidence="2" type="ORF">PSON_ATCC_30995.1.T0740198</name>
</gene>
<keyword evidence="3" id="KW-1185">Reference proteome</keyword>
<name>A0A8S1PCW3_9CILI</name>
<evidence type="ECO:0000313" key="2">
    <source>
        <dbReference type="EMBL" id="CAD8100754.1"/>
    </source>
</evidence>
<comment type="caution">
    <text evidence="2">The sequence shown here is derived from an EMBL/GenBank/DDBJ whole genome shotgun (WGS) entry which is preliminary data.</text>
</comment>
<reference evidence="2" key="1">
    <citation type="submission" date="2021-01" db="EMBL/GenBank/DDBJ databases">
        <authorList>
            <consortium name="Genoscope - CEA"/>
            <person name="William W."/>
        </authorList>
    </citation>
    <scope>NUCLEOTIDE SEQUENCE</scope>
</reference>
<dbReference type="EMBL" id="CAJJDN010000074">
    <property type="protein sequence ID" value="CAD8100754.1"/>
    <property type="molecule type" value="Genomic_DNA"/>
</dbReference>
<evidence type="ECO:0008006" key="4">
    <source>
        <dbReference type="Google" id="ProtNLM"/>
    </source>
</evidence>
<sequence length="109" mass="13594">MQQNESCNQWFIFPKSQGKYKKLKGISQQKAIQIFEYNWKRQIWKNLKSKNKEEQEIIFIKRNVKKKVLFQFQMRIFLRIYASSFFCQYVVSILGQRQFIFDYRFIDLW</sequence>
<evidence type="ECO:0000313" key="3">
    <source>
        <dbReference type="Proteomes" id="UP000692954"/>
    </source>
</evidence>
<dbReference type="AlphaFoldDB" id="A0A8S1PCW3"/>
<keyword evidence="1" id="KW-0472">Membrane</keyword>
<accession>A0A8S1PCW3</accession>
<dbReference type="Proteomes" id="UP000692954">
    <property type="component" value="Unassembled WGS sequence"/>
</dbReference>